<dbReference type="GO" id="GO:0016301">
    <property type="term" value="F:kinase activity"/>
    <property type="evidence" value="ECO:0007669"/>
    <property type="project" value="InterPro"/>
</dbReference>
<dbReference type="Gene3D" id="3.30.980.10">
    <property type="entry name" value="Threonyl-trna Synthetase, Chain A, domain 2"/>
    <property type="match status" value="1"/>
</dbReference>
<dbReference type="InterPro" id="IPR027417">
    <property type="entry name" value="P-loop_NTPase"/>
</dbReference>
<dbReference type="AlphaFoldDB" id="A0A9Q0LLU4"/>
<dbReference type="OrthoDB" id="10257085at2759"/>
<dbReference type="EMBL" id="JAPDFW010000066">
    <property type="protein sequence ID" value="KAJ5075183.1"/>
    <property type="molecule type" value="Genomic_DNA"/>
</dbReference>
<dbReference type="InterPro" id="IPR006083">
    <property type="entry name" value="PRK/URK"/>
</dbReference>
<evidence type="ECO:0000313" key="3">
    <source>
        <dbReference type="Proteomes" id="UP001149090"/>
    </source>
</evidence>
<reference evidence="2" key="1">
    <citation type="submission" date="2022-10" db="EMBL/GenBank/DDBJ databases">
        <title>Novel sulphate-reducing endosymbionts in the free-living metamonad Anaeramoeba.</title>
        <authorList>
            <person name="Jerlstrom-Hultqvist J."/>
            <person name="Cepicka I."/>
            <person name="Gallot-Lavallee L."/>
            <person name="Salas-Leiva D."/>
            <person name="Curtis B.A."/>
            <person name="Zahonova K."/>
            <person name="Pipaliya S."/>
            <person name="Dacks J."/>
            <person name="Roger A.J."/>
        </authorList>
    </citation>
    <scope>NUCLEOTIDE SEQUENCE</scope>
    <source>
        <strain evidence="2">BMAN</strain>
    </source>
</reference>
<dbReference type="Pfam" id="PF00485">
    <property type="entry name" value="PRK"/>
    <property type="match status" value="1"/>
</dbReference>
<evidence type="ECO:0000313" key="2">
    <source>
        <dbReference type="EMBL" id="KAJ5075183.1"/>
    </source>
</evidence>
<dbReference type="InterPro" id="IPR018163">
    <property type="entry name" value="Thr/Ala-tRNA-synth_IIc_edit"/>
</dbReference>
<dbReference type="Proteomes" id="UP001149090">
    <property type="component" value="Unassembled WGS sequence"/>
</dbReference>
<dbReference type="SUPFAM" id="SSF52540">
    <property type="entry name" value="P-loop containing nucleoside triphosphate hydrolases"/>
    <property type="match status" value="1"/>
</dbReference>
<dbReference type="InterPro" id="IPR003593">
    <property type="entry name" value="AAA+_ATPase"/>
</dbReference>
<feature type="domain" description="AAA+ ATPase" evidence="1">
    <location>
        <begin position="260"/>
        <end position="422"/>
    </location>
</feature>
<comment type="caution">
    <text evidence="2">The sequence shown here is derived from an EMBL/GenBank/DDBJ whole genome shotgun (WGS) entry which is preliminary data.</text>
</comment>
<evidence type="ECO:0000259" key="1">
    <source>
        <dbReference type="SMART" id="SM00382"/>
    </source>
</evidence>
<name>A0A9Q0LLU4_ANAIG</name>
<dbReference type="GO" id="GO:0005524">
    <property type="term" value="F:ATP binding"/>
    <property type="evidence" value="ECO:0007669"/>
    <property type="project" value="InterPro"/>
</dbReference>
<dbReference type="PANTHER" id="PTHR10285">
    <property type="entry name" value="URIDINE KINASE"/>
    <property type="match status" value="1"/>
</dbReference>
<dbReference type="SMART" id="SM00382">
    <property type="entry name" value="AAA"/>
    <property type="match status" value="1"/>
</dbReference>
<accession>A0A9Q0LLU4</accession>
<dbReference type="OMA" id="STIEMIM"/>
<gene>
    <name evidence="2" type="ORF">M0811_07534</name>
</gene>
<dbReference type="Gene3D" id="3.40.50.300">
    <property type="entry name" value="P-loop containing nucleotide triphosphate hydrolases"/>
    <property type="match status" value="1"/>
</dbReference>
<proteinExistence type="predicted"/>
<keyword evidence="3" id="KW-1185">Reference proteome</keyword>
<organism evidence="2 3">
    <name type="scientific">Anaeramoeba ignava</name>
    <name type="common">Anaerobic marine amoeba</name>
    <dbReference type="NCBI Taxonomy" id="1746090"/>
    <lineage>
        <taxon>Eukaryota</taxon>
        <taxon>Metamonada</taxon>
        <taxon>Anaeramoebidae</taxon>
        <taxon>Anaeramoeba</taxon>
    </lineage>
</organism>
<dbReference type="SUPFAM" id="SSF55186">
    <property type="entry name" value="ThrRS/AlaRS common domain"/>
    <property type="match status" value="1"/>
</dbReference>
<sequence>MADKIMRESSKDDLFSLTTTLKEKETDTKTKIDKKSFSGRIFQLMNNAAYSFLLVCAYGELFPERDLVVAHSFGDGYFCHDYDESFAITQEMIDKLKAKMKEFIDSDDELECSSMERETLVKYFQKKNFEEKIQILKAWRVDNVPIIKFRNFIDYRIEKIQNDKKYLQVFDLLKFHYGVLLRFPTLTNPDELLEFRDRPIMWELIQEHKSWGSIINCSYIGDINKMIFTKEIESLKWVAEGLHDKKIGFIADELIKGFPQKRIVTIAGPSSSGKTTFAKRLAIHIRVNGYTTKVISMDDYFLDREEMIEDENGVKDFESILALNLKLLVERLGKLVKGEKVPERKFNFHLGKGEDNFSKQIQLNPRDFIILEGIHGLNPAFTEMVGLDKISRIYVSALTQLNVDRHHRISTSDNRLLRRMIRDYQYRGWSPTDTTAMWSKVREGEEKYIFPFQEMSDYMFNSALIYELPVLATYLKPLLAEIGGERDIEEEAGRLLRFLSFFYHFPGDRVPGVSIIREFIGNSDFRY</sequence>
<dbReference type="CDD" id="cd02028">
    <property type="entry name" value="UMPK_like"/>
    <property type="match status" value="1"/>
</dbReference>
<protein>
    <submittedName>
        <fullName evidence="2">Phosphoribulokinase family protein-related protein</fullName>
    </submittedName>
</protein>